<evidence type="ECO:0000256" key="1">
    <source>
        <dbReference type="SAM" id="SignalP"/>
    </source>
</evidence>
<keyword evidence="3" id="KW-1185">Reference proteome</keyword>
<proteinExistence type="predicted"/>
<gene>
    <name evidence="2" type="ORF">AB852_14170</name>
</gene>
<feature type="signal peptide" evidence="1">
    <location>
        <begin position="1"/>
        <end position="33"/>
    </location>
</feature>
<keyword evidence="1" id="KW-0732">Signal</keyword>
<reference evidence="2 3" key="1">
    <citation type="submission" date="2015-06" db="EMBL/GenBank/DDBJ databases">
        <title>Cloning and characterization of the uncialamcin biosynthetic gene cluster.</title>
        <authorList>
            <person name="Yan X."/>
            <person name="Huang T."/>
            <person name="Ge H."/>
            <person name="Shen B."/>
        </authorList>
    </citation>
    <scope>NUCLEOTIDE SEQUENCE [LARGE SCALE GENOMIC DNA]</scope>
    <source>
        <strain evidence="2 3">DCA2648</strain>
    </source>
</reference>
<dbReference type="GeneID" id="96797247"/>
<dbReference type="EMBL" id="LFBV01000003">
    <property type="protein sequence ID" value="OKH93855.1"/>
    <property type="molecule type" value="Genomic_DNA"/>
</dbReference>
<feature type="chain" id="PRO_5010250304" description="Lipoprotein" evidence="1">
    <location>
        <begin position="34"/>
        <end position="151"/>
    </location>
</feature>
<comment type="caution">
    <text evidence="2">The sequence shown here is derived from an EMBL/GenBank/DDBJ whole genome shotgun (WGS) entry which is preliminary data.</text>
</comment>
<sequence length="151" mass="15726">MQISRTKNFARAAGLAAATLAAVALAVPGNAQAAPVPAYWTVDCDKFPADGDPGAHDLTALIYRTNDPGKAAKATFKAATEKLSINNWSGAMMGYKLQWANASGTAIERTWELDMGSGNSKVVDFEIPEGRKVYVSVGTPGGSTAFCNGIA</sequence>
<organism evidence="2 3">
    <name type="scientific">Streptomyces uncialis</name>
    <dbReference type="NCBI Taxonomy" id="1048205"/>
    <lineage>
        <taxon>Bacteria</taxon>
        <taxon>Bacillati</taxon>
        <taxon>Actinomycetota</taxon>
        <taxon>Actinomycetes</taxon>
        <taxon>Kitasatosporales</taxon>
        <taxon>Streptomycetaceae</taxon>
        <taxon>Streptomyces</taxon>
    </lineage>
</organism>
<evidence type="ECO:0000313" key="2">
    <source>
        <dbReference type="EMBL" id="OKH93855.1"/>
    </source>
</evidence>
<dbReference type="AlphaFoldDB" id="A0A1Q4V7R0"/>
<accession>A0A1Q4V7R0</accession>
<dbReference type="Proteomes" id="UP000186455">
    <property type="component" value="Unassembled WGS sequence"/>
</dbReference>
<dbReference type="RefSeq" id="WP_073788060.1">
    <property type="nucleotide sequence ID" value="NZ_CP108638.1"/>
</dbReference>
<evidence type="ECO:0008006" key="4">
    <source>
        <dbReference type="Google" id="ProtNLM"/>
    </source>
</evidence>
<protein>
    <recommendedName>
        <fullName evidence="4">Lipoprotein</fullName>
    </recommendedName>
</protein>
<evidence type="ECO:0000313" key="3">
    <source>
        <dbReference type="Proteomes" id="UP000186455"/>
    </source>
</evidence>
<name>A0A1Q4V7R0_9ACTN</name>